<dbReference type="InterPro" id="IPR042178">
    <property type="entry name" value="Serpin_sf_1"/>
</dbReference>
<dbReference type="Pfam" id="PF00079">
    <property type="entry name" value="Serpin"/>
    <property type="match status" value="1"/>
</dbReference>
<name>A0AAV0CG58_9ASTE</name>
<dbReference type="GO" id="GO:0004867">
    <property type="term" value="F:serine-type endopeptidase inhibitor activity"/>
    <property type="evidence" value="ECO:0007669"/>
    <property type="project" value="InterPro"/>
</dbReference>
<organism evidence="3 4">
    <name type="scientific">Cuscuta epithymum</name>
    <dbReference type="NCBI Taxonomy" id="186058"/>
    <lineage>
        <taxon>Eukaryota</taxon>
        <taxon>Viridiplantae</taxon>
        <taxon>Streptophyta</taxon>
        <taxon>Embryophyta</taxon>
        <taxon>Tracheophyta</taxon>
        <taxon>Spermatophyta</taxon>
        <taxon>Magnoliopsida</taxon>
        <taxon>eudicotyledons</taxon>
        <taxon>Gunneridae</taxon>
        <taxon>Pentapetalae</taxon>
        <taxon>asterids</taxon>
        <taxon>lamiids</taxon>
        <taxon>Solanales</taxon>
        <taxon>Convolvulaceae</taxon>
        <taxon>Cuscuteae</taxon>
        <taxon>Cuscuta</taxon>
        <taxon>Cuscuta subgen. Cuscuta</taxon>
    </lineage>
</organism>
<evidence type="ECO:0000313" key="3">
    <source>
        <dbReference type="EMBL" id="CAH9074139.1"/>
    </source>
</evidence>
<dbReference type="EMBL" id="CAMAPF010000026">
    <property type="protein sequence ID" value="CAH9074139.1"/>
    <property type="molecule type" value="Genomic_DNA"/>
</dbReference>
<evidence type="ECO:0000256" key="1">
    <source>
        <dbReference type="ARBA" id="ARBA00009500"/>
    </source>
</evidence>
<gene>
    <name evidence="3" type="ORF">CEPIT_LOCUS4930</name>
</gene>
<dbReference type="PANTHER" id="PTHR11461">
    <property type="entry name" value="SERINE PROTEASE INHIBITOR, SERPIN"/>
    <property type="match status" value="1"/>
</dbReference>
<reference evidence="3" key="1">
    <citation type="submission" date="2022-07" db="EMBL/GenBank/DDBJ databases">
        <authorList>
            <person name="Macas J."/>
            <person name="Novak P."/>
            <person name="Neumann P."/>
        </authorList>
    </citation>
    <scope>NUCLEOTIDE SEQUENCE</scope>
</reference>
<accession>A0AAV0CG58</accession>
<dbReference type="InterPro" id="IPR036186">
    <property type="entry name" value="Serpin_sf"/>
</dbReference>
<sequence>MRENPHLLSRKNMLNMEYKTISISQVPKFTLSYCFQPMKIMKELGLTSFMDSEDNLMGMVEGMSLFVSRITQHSRMECNETGTKVVSVTDESDEELGFCLYDTPPPPIKFIADHRSLHVCH</sequence>
<dbReference type="Gene3D" id="3.30.497.10">
    <property type="entry name" value="Antithrombin, subunit I, domain 2"/>
    <property type="match status" value="1"/>
</dbReference>
<evidence type="ECO:0000313" key="4">
    <source>
        <dbReference type="Proteomes" id="UP001152523"/>
    </source>
</evidence>
<keyword evidence="4" id="KW-1185">Reference proteome</keyword>
<protein>
    <recommendedName>
        <fullName evidence="2">Serpin domain-containing protein</fullName>
    </recommendedName>
</protein>
<dbReference type="InterPro" id="IPR000215">
    <property type="entry name" value="Serpin_fam"/>
</dbReference>
<dbReference type="PANTHER" id="PTHR11461:SF315">
    <property type="entry name" value="SERPIN-Z3-LIKE"/>
    <property type="match status" value="1"/>
</dbReference>
<dbReference type="AlphaFoldDB" id="A0AAV0CG58"/>
<dbReference type="GO" id="GO:0005615">
    <property type="term" value="C:extracellular space"/>
    <property type="evidence" value="ECO:0007669"/>
    <property type="project" value="InterPro"/>
</dbReference>
<evidence type="ECO:0000259" key="2">
    <source>
        <dbReference type="Pfam" id="PF00079"/>
    </source>
</evidence>
<dbReference type="InterPro" id="IPR023796">
    <property type="entry name" value="Serpin_dom"/>
</dbReference>
<proteinExistence type="inferred from homology"/>
<dbReference type="SUPFAM" id="SSF56574">
    <property type="entry name" value="Serpins"/>
    <property type="match status" value="1"/>
</dbReference>
<dbReference type="Proteomes" id="UP001152523">
    <property type="component" value="Unassembled WGS sequence"/>
</dbReference>
<feature type="domain" description="Serpin" evidence="2">
    <location>
        <begin position="16"/>
        <end position="114"/>
    </location>
</feature>
<comment type="caution">
    <text evidence="3">The sequence shown here is derived from an EMBL/GenBank/DDBJ whole genome shotgun (WGS) entry which is preliminary data.</text>
</comment>
<comment type="similarity">
    <text evidence="1">Belongs to the serpin family.</text>
</comment>